<comment type="similarity">
    <text evidence="2">Belongs to the lipase maturation factor family.</text>
</comment>
<dbReference type="GO" id="GO:0051604">
    <property type="term" value="P:protein maturation"/>
    <property type="evidence" value="ECO:0007669"/>
    <property type="project" value="InterPro"/>
</dbReference>
<feature type="domain" description="Lipase maturation factor 1/2 C-terminal" evidence="9">
    <location>
        <begin position="319"/>
        <end position="464"/>
    </location>
</feature>
<feature type="domain" description="Lipase maturation factor 1/2 N-terminal" evidence="8">
    <location>
        <begin position="121"/>
        <end position="270"/>
    </location>
</feature>
<evidence type="ECO:0000256" key="2">
    <source>
        <dbReference type="ARBA" id="ARBA00005512"/>
    </source>
</evidence>
<comment type="subcellular location">
    <subcellularLocation>
        <location evidence="1">Endoplasmic reticulum membrane</location>
        <topology evidence="1">Multi-pass membrane protein</topology>
    </subcellularLocation>
</comment>
<evidence type="ECO:0000256" key="6">
    <source>
        <dbReference type="ARBA" id="ARBA00023136"/>
    </source>
</evidence>
<dbReference type="AlphaFoldDB" id="A0AAX4HUF1"/>
<dbReference type="PANTHER" id="PTHR14463">
    <property type="entry name" value="LIPASE MATURATION FACTOR"/>
    <property type="match status" value="1"/>
</dbReference>
<keyword evidence="11" id="KW-1185">Reference proteome</keyword>
<dbReference type="RefSeq" id="WP_321399618.1">
    <property type="nucleotide sequence ID" value="NZ_CP139487.1"/>
</dbReference>
<evidence type="ECO:0000256" key="5">
    <source>
        <dbReference type="ARBA" id="ARBA00022989"/>
    </source>
</evidence>
<dbReference type="Proteomes" id="UP001324634">
    <property type="component" value="Chromosome"/>
</dbReference>
<evidence type="ECO:0000256" key="3">
    <source>
        <dbReference type="ARBA" id="ARBA00022692"/>
    </source>
</evidence>
<dbReference type="InterPro" id="IPR009613">
    <property type="entry name" value="LMF"/>
</dbReference>
<feature type="transmembrane region" description="Helical" evidence="7">
    <location>
        <begin position="71"/>
        <end position="91"/>
    </location>
</feature>
<keyword evidence="4" id="KW-0256">Endoplasmic reticulum</keyword>
<feature type="transmembrane region" description="Helical" evidence="7">
    <location>
        <begin position="133"/>
        <end position="154"/>
    </location>
</feature>
<dbReference type="InterPro" id="IPR057433">
    <property type="entry name" value="LMF1/2_C"/>
</dbReference>
<accession>A0AAX4HUF1</accession>
<dbReference type="PANTHER" id="PTHR14463:SF10">
    <property type="entry name" value="LIPASE MATURATION FACTOR 1"/>
    <property type="match status" value="1"/>
</dbReference>
<feature type="transmembrane region" description="Helical" evidence="7">
    <location>
        <begin position="205"/>
        <end position="225"/>
    </location>
</feature>
<dbReference type="InterPro" id="IPR057434">
    <property type="entry name" value="LMF1/2_N"/>
</dbReference>
<keyword evidence="6 7" id="KW-0472">Membrane</keyword>
<evidence type="ECO:0000256" key="1">
    <source>
        <dbReference type="ARBA" id="ARBA00004477"/>
    </source>
</evidence>
<evidence type="ECO:0000313" key="11">
    <source>
        <dbReference type="Proteomes" id="UP001324634"/>
    </source>
</evidence>
<dbReference type="Pfam" id="PF06762">
    <property type="entry name" value="LMF1"/>
    <property type="match status" value="1"/>
</dbReference>
<evidence type="ECO:0000256" key="4">
    <source>
        <dbReference type="ARBA" id="ARBA00022824"/>
    </source>
</evidence>
<keyword evidence="3 7" id="KW-0812">Transmembrane</keyword>
<reference evidence="10 11" key="1">
    <citation type="submission" date="2023-11" db="EMBL/GenBank/DDBJ databases">
        <title>Peredibacter starrii A3.12.</title>
        <authorList>
            <person name="Mitchell R.J."/>
        </authorList>
    </citation>
    <scope>NUCLEOTIDE SEQUENCE [LARGE SCALE GENOMIC DNA]</scope>
    <source>
        <strain evidence="10 11">A3.12</strain>
    </source>
</reference>
<feature type="transmembrane region" description="Helical" evidence="7">
    <location>
        <begin position="255"/>
        <end position="273"/>
    </location>
</feature>
<sequence>MDILSADNYVMARMIFDRTLGAIYFIAFLSAYNQFPALLGEHGLLPVPDFVKRVKFRQFPTVFHWKYSDSMLKIMCGVGMLLGLLLTFGAFDYAPIVVHMLSWLTLYGLYLSLVSVGQDFYGFGWETMLLEAGFFAAFMGPYWVTPSWIPILILRWMLYRTEMGAGLIKLRGDQCWRDLTCLYYHHETQPLPNPLSRYFHHLPKWFHRFGVVFSHFCQLVAPFGLFFPQPIAAVAGFFLIFHQMILVVSGNYSWLNWLTIVLGVLAFSDGGIATTPAPLWFQIIQIGIGVLAIFLSYRPFLNFFQKRQYMNYCWNRWHLVGAYGAFGSVTKERYEIVIEGTDEISPDEKTVWKEYGFRGKPVELNRTPPVVAPYHLRLDWMIWFLPFGVLVGDDDIYVQGHDLWFVRFMLKLLRNDKRLLKLLRHNPFPDDPPVWVRAKFYQYHFTESGEKNIWKRTYKGEYCPELSLKSLPGLV</sequence>
<evidence type="ECO:0000256" key="7">
    <source>
        <dbReference type="SAM" id="Phobius"/>
    </source>
</evidence>
<gene>
    <name evidence="10" type="ORF">SOO65_09220</name>
</gene>
<proteinExistence type="inferred from homology"/>
<organism evidence="10 11">
    <name type="scientific">Peredibacter starrii</name>
    <dbReference type="NCBI Taxonomy" id="28202"/>
    <lineage>
        <taxon>Bacteria</taxon>
        <taxon>Pseudomonadati</taxon>
        <taxon>Bdellovibrionota</taxon>
        <taxon>Bacteriovoracia</taxon>
        <taxon>Bacteriovoracales</taxon>
        <taxon>Bacteriovoracaceae</taxon>
        <taxon>Peredibacter</taxon>
    </lineage>
</organism>
<name>A0AAX4HUF1_9BACT</name>
<keyword evidence="5 7" id="KW-1133">Transmembrane helix</keyword>
<dbReference type="EMBL" id="CP139487">
    <property type="protein sequence ID" value="WPU66929.1"/>
    <property type="molecule type" value="Genomic_DNA"/>
</dbReference>
<evidence type="ECO:0000259" key="8">
    <source>
        <dbReference type="Pfam" id="PF06762"/>
    </source>
</evidence>
<feature type="transmembrane region" description="Helical" evidence="7">
    <location>
        <begin position="231"/>
        <end position="248"/>
    </location>
</feature>
<feature type="transmembrane region" description="Helical" evidence="7">
    <location>
        <begin position="103"/>
        <end position="121"/>
    </location>
</feature>
<evidence type="ECO:0000313" key="10">
    <source>
        <dbReference type="EMBL" id="WPU66929.1"/>
    </source>
</evidence>
<evidence type="ECO:0000259" key="9">
    <source>
        <dbReference type="Pfam" id="PF25179"/>
    </source>
</evidence>
<feature type="transmembrane region" description="Helical" evidence="7">
    <location>
        <begin position="279"/>
        <end position="297"/>
    </location>
</feature>
<dbReference type="KEGG" id="psti:SOO65_09220"/>
<protein>
    <submittedName>
        <fullName evidence="10">Lipase maturation factor family protein</fullName>
    </submittedName>
</protein>
<dbReference type="Pfam" id="PF25179">
    <property type="entry name" value="LMF1_C"/>
    <property type="match status" value="1"/>
</dbReference>
<feature type="transmembrane region" description="Helical" evidence="7">
    <location>
        <begin position="21"/>
        <end position="39"/>
    </location>
</feature>